<gene>
    <name evidence="14" type="primary">sbcD_1</name>
    <name evidence="10 13" type="synonym">sbcD</name>
    <name evidence="13" type="ORF">GCM10007183_15370</name>
    <name evidence="14" type="ORF">SAMEA4412661_01274</name>
</gene>
<dbReference type="OrthoDB" id="9773856at2"/>
<keyword evidence="6 10" id="KW-0255">Endonuclease</keyword>
<feature type="domain" description="Calcineurin-like phosphoesterase" evidence="11">
    <location>
        <begin position="1"/>
        <end position="213"/>
    </location>
</feature>
<dbReference type="GO" id="GO:0006310">
    <property type="term" value="P:DNA recombination"/>
    <property type="evidence" value="ECO:0007669"/>
    <property type="project" value="UniProtKB-KW"/>
</dbReference>
<evidence type="ECO:0000256" key="3">
    <source>
        <dbReference type="ARBA" id="ARBA00013365"/>
    </source>
</evidence>
<reference evidence="13" key="1">
    <citation type="journal article" date="2014" name="Int. J. Syst. Evol. Microbiol.">
        <title>Complete genome of a new Firmicutes species belonging to the dominant human colonic microbiota ('Ruminococcus bicirculans') reveals two chromosomes and a selective capacity to utilize plant glucans.</title>
        <authorList>
            <consortium name="NISC Comparative Sequencing Program"/>
            <person name="Wegmann U."/>
            <person name="Louis P."/>
            <person name="Goesmann A."/>
            <person name="Henrissat B."/>
            <person name="Duncan S.H."/>
            <person name="Flint H.J."/>
        </authorList>
    </citation>
    <scope>NUCLEOTIDE SEQUENCE</scope>
    <source>
        <strain evidence="13">CCM 4175</strain>
    </source>
</reference>
<comment type="subunit">
    <text evidence="2 10">Heterodimer of SbcC and SbcD.</text>
</comment>
<dbReference type="CDD" id="cd00840">
    <property type="entry name" value="MPP_Mre11_N"/>
    <property type="match status" value="1"/>
</dbReference>
<dbReference type="GO" id="GO:0006260">
    <property type="term" value="P:DNA replication"/>
    <property type="evidence" value="ECO:0007669"/>
    <property type="project" value="UniProtKB-KW"/>
</dbReference>
<evidence type="ECO:0000259" key="11">
    <source>
        <dbReference type="Pfam" id="PF00149"/>
    </source>
</evidence>
<protein>
    <recommendedName>
        <fullName evidence="3 10">Nuclease SbcCD subunit D</fullName>
    </recommendedName>
</protein>
<evidence type="ECO:0000313" key="14">
    <source>
        <dbReference type="EMBL" id="SNW02821.1"/>
    </source>
</evidence>
<evidence type="ECO:0000256" key="9">
    <source>
        <dbReference type="ARBA" id="ARBA00023172"/>
    </source>
</evidence>
<dbReference type="NCBIfam" id="NF041753">
    <property type="entry name" value="sbcd_Staph"/>
    <property type="match status" value="1"/>
</dbReference>
<evidence type="ECO:0000256" key="8">
    <source>
        <dbReference type="ARBA" id="ARBA00022839"/>
    </source>
</evidence>
<dbReference type="InterPro" id="IPR053381">
    <property type="entry name" value="SbcCD_nuclease"/>
</dbReference>
<dbReference type="Pfam" id="PF12320">
    <property type="entry name" value="SbcD_C"/>
    <property type="match status" value="1"/>
</dbReference>
<keyword evidence="9 10" id="KW-0233">DNA recombination</keyword>
<dbReference type="Proteomes" id="UP000243706">
    <property type="component" value="Chromosome 1"/>
</dbReference>
<dbReference type="SUPFAM" id="SSF56300">
    <property type="entry name" value="Metallo-dependent phosphatases"/>
    <property type="match status" value="1"/>
</dbReference>
<dbReference type="InterPro" id="IPR050535">
    <property type="entry name" value="DNA_Repair-Maintenance_Comp"/>
</dbReference>
<dbReference type="NCBIfam" id="TIGR00619">
    <property type="entry name" value="sbcd"/>
    <property type="match status" value="1"/>
</dbReference>
<dbReference type="PANTHER" id="PTHR30337:SF0">
    <property type="entry name" value="NUCLEASE SBCCD SUBUNIT D"/>
    <property type="match status" value="1"/>
</dbReference>
<dbReference type="Pfam" id="PF00149">
    <property type="entry name" value="Metallophos"/>
    <property type="match status" value="1"/>
</dbReference>
<comment type="function">
    <text evidence="10">SbcCD cleaves DNA hairpin structures. These structures can inhibit DNA replication and are intermediates in certain DNA recombination reactions. The complex acts as a 3'-&gt;5' double strand exonuclease that can open hairpins. It also has a 5' single-strand endonuclease activity.</text>
</comment>
<dbReference type="InterPro" id="IPR026843">
    <property type="entry name" value="SbcD_C"/>
</dbReference>
<evidence type="ECO:0000256" key="2">
    <source>
        <dbReference type="ARBA" id="ARBA00011322"/>
    </source>
</evidence>
<name>A0A240C3X8_9STAP</name>
<evidence type="ECO:0000256" key="4">
    <source>
        <dbReference type="ARBA" id="ARBA00022705"/>
    </source>
</evidence>
<dbReference type="AlphaFoldDB" id="A0A240C3X8"/>
<reference evidence="13" key="4">
    <citation type="submission" date="2024-05" db="EMBL/GenBank/DDBJ databases">
        <authorList>
            <person name="Sun Q."/>
            <person name="Sedlacek I."/>
        </authorList>
    </citation>
    <scope>NUCLEOTIDE SEQUENCE</scope>
    <source>
        <strain evidence="13">CCM 4175</strain>
    </source>
</reference>
<feature type="domain" description="Nuclease SbcCD subunit D C-terminal" evidence="12">
    <location>
        <begin position="264"/>
        <end position="349"/>
    </location>
</feature>
<evidence type="ECO:0000313" key="15">
    <source>
        <dbReference type="Proteomes" id="UP000243706"/>
    </source>
</evidence>
<organism evidence="14 15">
    <name type="scientific">Staphylococcus muscae</name>
    <dbReference type="NCBI Taxonomy" id="1294"/>
    <lineage>
        <taxon>Bacteria</taxon>
        <taxon>Bacillati</taxon>
        <taxon>Bacillota</taxon>
        <taxon>Bacilli</taxon>
        <taxon>Bacillales</taxon>
        <taxon>Staphylococcaceae</taxon>
        <taxon>Staphylococcus</taxon>
    </lineage>
</organism>
<dbReference type="InterPro" id="IPR004843">
    <property type="entry name" value="Calcineurin-like_PHP"/>
</dbReference>
<evidence type="ECO:0000256" key="7">
    <source>
        <dbReference type="ARBA" id="ARBA00022801"/>
    </source>
</evidence>
<evidence type="ECO:0000256" key="10">
    <source>
        <dbReference type="RuleBase" id="RU363069"/>
    </source>
</evidence>
<keyword evidence="8 10" id="KW-0269">Exonuclease</keyword>
<dbReference type="PANTHER" id="PTHR30337">
    <property type="entry name" value="COMPONENT OF ATP-DEPENDENT DSDNA EXONUCLEASE"/>
    <property type="match status" value="1"/>
</dbReference>
<dbReference type="EMBL" id="BMCB01000009">
    <property type="protein sequence ID" value="GGA92151.1"/>
    <property type="molecule type" value="Genomic_DNA"/>
</dbReference>
<accession>A0A240C3X8</accession>
<dbReference type="RefSeq" id="WP_095117102.1">
    <property type="nucleotide sequence ID" value="NZ_BMCB01000009.1"/>
</dbReference>
<dbReference type="EMBL" id="LT906464">
    <property type="protein sequence ID" value="SNW02821.1"/>
    <property type="molecule type" value="Genomic_DNA"/>
</dbReference>
<comment type="similarity">
    <text evidence="1 10">Belongs to the SbcD family.</text>
</comment>
<keyword evidence="5 10" id="KW-0540">Nuclease</keyword>
<evidence type="ECO:0000256" key="6">
    <source>
        <dbReference type="ARBA" id="ARBA00022759"/>
    </source>
</evidence>
<dbReference type="GO" id="GO:0004519">
    <property type="term" value="F:endonuclease activity"/>
    <property type="evidence" value="ECO:0007669"/>
    <property type="project" value="UniProtKB-KW"/>
</dbReference>
<dbReference type="Gene3D" id="3.60.21.10">
    <property type="match status" value="1"/>
</dbReference>
<sequence length="373" mass="43442">MKIIHTADWHLGKRLNSHSFLEDQRYILSQFVEAIVEEKPDLIIIAGDIYDTAHPNKNTVAIFEEMVQKLNLQMHIPIIIINGNHDSKERLSYGASWFNHSQLYIRTTLSSFFEPIDFEGIAIYTLPFFTVSEARVFLERDVKSYEQAVKYFVELVKPQLDTTKKNILVGHFTLNGAPKSDSERDLTIGTIESVSPQYLDGFDCVLLGHIHHPFAIDYEHIFYSGSILQYSFSEVKQAKGYRTIEFDNNGQLKQRFHQLQPQFELEVVEGKYEDIINGHFDRKSDNSYFHFKLREMQHVTEPMQKLKQLYPNTLALTPEVITMIDTEQTAGEIKQLEPLDIINAFYRMHTEKDLSEIQRDHLISLIEEERGTH</sequence>
<dbReference type="InterPro" id="IPR029052">
    <property type="entry name" value="Metallo-depent_PP-like"/>
</dbReference>
<proteinExistence type="inferred from homology"/>
<dbReference type="GO" id="GO:0008408">
    <property type="term" value="F:3'-5' exonuclease activity"/>
    <property type="evidence" value="ECO:0007669"/>
    <property type="project" value="InterPro"/>
</dbReference>
<dbReference type="InterPro" id="IPR004593">
    <property type="entry name" value="SbcD"/>
</dbReference>
<evidence type="ECO:0000259" key="12">
    <source>
        <dbReference type="Pfam" id="PF12320"/>
    </source>
</evidence>
<dbReference type="InterPro" id="IPR041796">
    <property type="entry name" value="Mre11_N"/>
</dbReference>
<evidence type="ECO:0000256" key="5">
    <source>
        <dbReference type="ARBA" id="ARBA00022722"/>
    </source>
</evidence>
<keyword evidence="16" id="KW-1185">Reference proteome</keyword>
<reference evidence="16" key="3">
    <citation type="journal article" date="2019" name="Int. J. Syst. Evol. Microbiol.">
        <title>The Global Catalogue of Microorganisms (GCM) 10K type strain sequencing project: providing services to taxonomists for standard genome sequencing and annotation.</title>
        <authorList>
            <consortium name="The Broad Institute Genomics Platform"/>
            <consortium name="The Broad Institute Genome Sequencing Center for Infectious Disease"/>
            <person name="Wu L."/>
            <person name="Ma J."/>
        </authorList>
    </citation>
    <scope>NUCLEOTIDE SEQUENCE [LARGE SCALE GENOMIC DNA]</scope>
    <source>
        <strain evidence="16">CCM 4175</strain>
    </source>
</reference>
<evidence type="ECO:0000256" key="1">
    <source>
        <dbReference type="ARBA" id="ARBA00010555"/>
    </source>
</evidence>
<dbReference type="Proteomes" id="UP000652995">
    <property type="component" value="Unassembled WGS sequence"/>
</dbReference>
<dbReference type="KEGG" id="smus:C7J88_03080"/>
<evidence type="ECO:0000313" key="16">
    <source>
        <dbReference type="Proteomes" id="UP000652995"/>
    </source>
</evidence>
<evidence type="ECO:0000313" key="13">
    <source>
        <dbReference type="EMBL" id="GGA92151.1"/>
    </source>
</evidence>
<keyword evidence="4 10" id="KW-0235">DNA replication</keyword>
<keyword evidence="7 10" id="KW-0378">Hydrolase</keyword>
<reference evidence="14 15" key="2">
    <citation type="submission" date="2017-06" db="EMBL/GenBank/DDBJ databases">
        <authorList>
            <consortium name="Pathogen Informatics"/>
        </authorList>
    </citation>
    <scope>NUCLEOTIDE SEQUENCE [LARGE SCALE GENOMIC DNA]</scope>
    <source>
        <strain evidence="14 15">NCTC13833</strain>
    </source>
</reference>